<evidence type="ECO:0000256" key="1">
    <source>
        <dbReference type="ARBA" id="ARBA00001933"/>
    </source>
</evidence>
<dbReference type="Proteomes" id="UP000230093">
    <property type="component" value="Unassembled WGS sequence"/>
</dbReference>
<protein>
    <submittedName>
        <fullName evidence="9">Aminotransferase DegT</fullName>
    </submittedName>
</protein>
<evidence type="ECO:0000256" key="7">
    <source>
        <dbReference type="PIRSR" id="PIRSR000390-2"/>
    </source>
</evidence>
<dbReference type="EMBL" id="PEZT01000008">
    <property type="protein sequence ID" value="PIS09482.1"/>
    <property type="molecule type" value="Genomic_DNA"/>
</dbReference>
<dbReference type="GO" id="GO:0000271">
    <property type="term" value="P:polysaccharide biosynthetic process"/>
    <property type="evidence" value="ECO:0007669"/>
    <property type="project" value="TreeGrafter"/>
</dbReference>
<dbReference type="FunFam" id="3.40.640.10:FF:000090">
    <property type="entry name" value="Pyridoxal phosphate-dependent aminotransferase"/>
    <property type="match status" value="1"/>
</dbReference>
<comment type="similarity">
    <text evidence="5 8">Belongs to the DegT/DnrJ/EryC1 family.</text>
</comment>
<dbReference type="AlphaFoldDB" id="A0A2H0WA01"/>
<dbReference type="Pfam" id="PF01041">
    <property type="entry name" value="DegT_DnrJ_EryC1"/>
    <property type="match status" value="1"/>
</dbReference>
<comment type="caution">
    <text evidence="9">The sequence shown here is derived from an EMBL/GenBank/DDBJ whole genome shotgun (WGS) entry which is preliminary data.</text>
</comment>
<keyword evidence="4 7" id="KW-0663">Pyridoxal phosphate</keyword>
<reference evidence="10" key="1">
    <citation type="submission" date="2017-09" db="EMBL/GenBank/DDBJ databases">
        <title>Depth-based differentiation of microbial function through sediment-hosted aquifers and enrichment of novel symbionts in the deep terrestrial subsurface.</title>
        <authorList>
            <person name="Probst A.J."/>
            <person name="Ladd B."/>
            <person name="Jarett J.K."/>
            <person name="Geller-Mcgrath D.E."/>
            <person name="Sieber C.M.K."/>
            <person name="Emerson J.B."/>
            <person name="Anantharaman K."/>
            <person name="Thomas B.C."/>
            <person name="Malmstrom R."/>
            <person name="Stieglmeier M."/>
            <person name="Klingl A."/>
            <person name="Woyke T."/>
            <person name="Ryan C.M."/>
            <person name="Banfield J.F."/>
        </authorList>
    </citation>
    <scope>NUCLEOTIDE SEQUENCE [LARGE SCALE GENOMIC DNA]</scope>
</reference>
<dbReference type="InterPro" id="IPR015424">
    <property type="entry name" value="PyrdxlP-dep_Trfase"/>
</dbReference>
<evidence type="ECO:0000256" key="4">
    <source>
        <dbReference type="ARBA" id="ARBA00022898"/>
    </source>
</evidence>
<dbReference type="PIRSF" id="PIRSF000390">
    <property type="entry name" value="PLP_StrS"/>
    <property type="match status" value="1"/>
</dbReference>
<evidence type="ECO:0000256" key="2">
    <source>
        <dbReference type="ARBA" id="ARBA00022576"/>
    </source>
</evidence>
<dbReference type="PANTHER" id="PTHR30244:SF34">
    <property type="entry name" value="DTDP-4-AMINO-4,6-DIDEOXYGALACTOSE TRANSAMINASE"/>
    <property type="match status" value="1"/>
</dbReference>
<dbReference type="InterPro" id="IPR015422">
    <property type="entry name" value="PyrdxlP-dep_Trfase_small"/>
</dbReference>
<sequence>MIPVNQPLISKNAKKYVLDCLKTGWVSSAGKYIDRFENKFAKFCQSKYGVSCTSGTAALHLALETLGICREDEVIIPSLTMMATALAVYYTGAKPILIDSESDTYNINPSLIEKKITSKTKAIIPVHLYGHPVNMDPILKIARKYKLKVVEDAAEIHGGKYKGKMAGSLGDIGCFSFYANKIITTGEGGMIVTNSKKIFEKAKRLKNLSHSPKKRFLHNEIGFNYRMTNLQAALGLAQLEEVKKYLRIKRWLAGKYSQGLKNINGLILPQEKNYAFNVYWMYTVLVNEKEFGLKTDELRRKLLKLGVDTRSFFIPIHKQPVFRKLGWYKNEKYPVAEKLTKTGFYLPSGLAISESQLNQVIKAFKTIKN</sequence>
<dbReference type="InterPro" id="IPR000653">
    <property type="entry name" value="DegT/StrS_aminotransferase"/>
</dbReference>
<accession>A0A2H0WA01</accession>
<name>A0A2H0WA01_9BACT</name>
<feature type="modified residue" description="N6-(pyridoxal phosphate)lysine" evidence="7">
    <location>
        <position position="181"/>
    </location>
</feature>
<evidence type="ECO:0000256" key="3">
    <source>
        <dbReference type="ARBA" id="ARBA00022679"/>
    </source>
</evidence>
<comment type="cofactor">
    <cofactor evidence="1">
        <name>pyridoxal 5'-phosphate</name>
        <dbReference type="ChEBI" id="CHEBI:597326"/>
    </cofactor>
</comment>
<evidence type="ECO:0000313" key="10">
    <source>
        <dbReference type="Proteomes" id="UP000230093"/>
    </source>
</evidence>
<keyword evidence="3 9" id="KW-0808">Transferase</keyword>
<dbReference type="SUPFAM" id="SSF53383">
    <property type="entry name" value="PLP-dependent transferases"/>
    <property type="match status" value="1"/>
</dbReference>
<evidence type="ECO:0000256" key="8">
    <source>
        <dbReference type="RuleBase" id="RU004508"/>
    </source>
</evidence>
<dbReference type="CDD" id="cd00616">
    <property type="entry name" value="AHBA_syn"/>
    <property type="match status" value="1"/>
</dbReference>
<dbReference type="Gene3D" id="3.90.1150.10">
    <property type="entry name" value="Aspartate Aminotransferase, domain 1"/>
    <property type="match status" value="1"/>
</dbReference>
<dbReference type="PANTHER" id="PTHR30244">
    <property type="entry name" value="TRANSAMINASE"/>
    <property type="match status" value="1"/>
</dbReference>
<gene>
    <name evidence="9" type="ORF">COT75_01275</name>
</gene>
<dbReference type="GO" id="GO:0030170">
    <property type="term" value="F:pyridoxal phosphate binding"/>
    <property type="evidence" value="ECO:0007669"/>
    <property type="project" value="TreeGrafter"/>
</dbReference>
<evidence type="ECO:0000256" key="6">
    <source>
        <dbReference type="PIRSR" id="PIRSR000390-1"/>
    </source>
</evidence>
<feature type="active site" description="Proton acceptor" evidence="6">
    <location>
        <position position="181"/>
    </location>
</feature>
<dbReference type="InterPro" id="IPR015421">
    <property type="entry name" value="PyrdxlP-dep_Trfase_major"/>
</dbReference>
<dbReference type="GO" id="GO:0008483">
    <property type="term" value="F:transaminase activity"/>
    <property type="evidence" value="ECO:0007669"/>
    <property type="project" value="UniProtKB-KW"/>
</dbReference>
<evidence type="ECO:0000313" key="9">
    <source>
        <dbReference type="EMBL" id="PIS09482.1"/>
    </source>
</evidence>
<organism evidence="9 10">
    <name type="scientific">Candidatus Beckwithbacteria bacterium CG10_big_fil_rev_8_21_14_0_10_34_10</name>
    <dbReference type="NCBI Taxonomy" id="1974495"/>
    <lineage>
        <taxon>Bacteria</taxon>
        <taxon>Candidatus Beckwithiibacteriota</taxon>
    </lineage>
</organism>
<keyword evidence="2 9" id="KW-0032">Aminotransferase</keyword>
<dbReference type="Gene3D" id="3.40.640.10">
    <property type="entry name" value="Type I PLP-dependent aspartate aminotransferase-like (Major domain)"/>
    <property type="match status" value="1"/>
</dbReference>
<evidence type="ECO:0000256" key="5">
    <source>
        <dbReference type="ARBA" id="ARBA00037999"/>
    </source>
</evidence>
<proteinExistence type="inferred from homology"/>